<feature type="region of interest" description="Disordered" evidence="1">
    <location>
        <begin position="1275"/>
        <end position="1395"/>
    </location>
</feature>
<comment type="caution">
    <text evidence="3">The sequence shown here is derived from an EMBL/GenBank/DDBJ whole genome shotgun (WGS) entry which is preliminary data.</text>
</comment>
<dbReference type="EMBL" id="CAMXCT030000001">
    <property type="protein sequence ID" value="CAL4759093.1"/>
    <property type="molecule type" value="Genomic_DNA"/>
</dbReference>
<dbReference type="Proteomes" id="UP001152797">
    <property type="component" value="Unassembled WGS sequence"/>
</dbReference>
<proteinExistence type="predicted"/>
<dbReference type="EMBL" id="CAMXCT020000001">
    <property type="protein sequence ID" value="CAL1125156.1"/>
    <property type="molecule type" value="Genomic_DNA"/>
</dbReference>
<protein>
    <submittedName>
        <fullName evidence="4">Peptidase</fullName>
    </submittedName>
</protein>
<feature type="region of interest" description="Disordered" evidence="1">
    <location>
        <begin position="434"/>
        <end position="456"/>
    </location>
</feature>
<sequence length="1395" mass="150879">MLDARRTRSLEIIMSRYVYRPSRRGFLAAGALTGVGITLADFFQMQSAQAEQKDYGFIEAKAKSAIHIFLPGGMAHQESWDPKPYAPIEYRGELGVTKTAIPGEVFCETMPKTAAIADKITVVRSMTHGEAAHERGTHNMFTGYRPSPALVFPSMGSVISHEYGPRNNLPPYVCVPNQPNEYAGTGYLSSSFAPFSLGADPANKNFTVRDLNLPGGVDESRFTRRRTALEAVNAHFAAKEKSDSLDAMNTFYDRAYSLVSSKDAREAFNINAEPDAIRDEYGRNEAGQRMLMARRLVAAGVRFVSLTYGGWDMHNNVASGMKRLMPAFDQAYAALITDLDRMGLLDETLVMVSSEFGRTPKTNGTNGRDHWPKVFSIALAGGGIKRGAIYGTSNAVASEPEDNPIEPPDIATTIYNQLGIVADKELMAPGDRPIEIVDGGKAPASRGRSRWPGMPPHRFQNRDCSLKWIRAVAPALKEVNRQPRPILFGSSFLRIEFMRFALNQKQLGLTQTERSSLRFPLWTFSLFTPAFLALSLQPALVSAANPSLGAINPIGAQRGQQLEFTFSGDRLGDAQQLLIYEPGIEVVSLAPADEKNVKVTLNIAGDCRPGEHGMRIRTATGVSNLRTLSIGVLPTVAEAEPNSEFDAPQAIDLNVTVNGVVTNEDVDFYLVNATKGQRITAEIEGIRLGNTFFDPYVAIMNKDRFEIASSDDAALVYQDGVASIIAPEDGPYVVQVRESAYGGSGACTYRLHVGTFPRPRAVYPAGGQFGQATEIRWLGDPAGEVTETITLPTEAPSNFGLFAQDDQGLAPSANEFRLSPLENVLEAEPNNSPAEATAFNAPSAVNGILETEGDVDCFKFKATKGQVLDIRVMARSLRSPLDSVLNVNRIGGAGVGGNDDTGGPDSYLRFTAPEDDEYVIYIRDHLNRGGPTFVYRCEVAPVEQLLSMGLPERQQYVDTTVSVPKGNRTVFLVSAKRENFGGELNVTMPNLPAGVNMETVTMRGNRSDIPVLLEATPEAELAGETVDVVGKTVDENLNIEGHLVQLTSLVRGRNNIQVWQHRTERMGMAVTEAVPFKVEIVQPKVPLVRGGNMDLRVVATREEGFTAPIAIRMLYSPTGTGAKNSVSIGEGQTEATIPLNANGNAEVRTWKIAVTGQATVGNGPVLVSTQLADLEVSEPFFSFTFEPAAVEKGKETDVVIKITQSKPFEGAAKVELLGLPNEVTAEPIEITKDSTEGVFHVKTTANSPAGKHKTLLCRAIVTINDEPITHMIGGGELRVDEPLPPKPDAPAEPKPEAKPEPMPPAEKRLSYLEQLRLDRKNAKEAAMKAAEEKAAAEKAAAEKAAAEKAAAEKAAAEKAAAEKAAAEKAAAEEKPAEGSEEKPAETPPAEEQKSE</sequence>
<evidence type="ECO:0000313" key="4">
    <source>
        <dbReference type="EMBL" id="CAL4759093.1"/>
    </source>
</evidence>
<name>A0A9P1FDC2_9DINO</name>
<dbReference type="InterPro" id="IPR010869">
    <property type="entry name" value="DUF1501"/>
</dbReference>
<dbReference type="SUPFAM" id="SSF53649">
    <property type="entry name" value="Alkaline phosphatase-like"/>
    <property type="match status" value="1"/>
</dbReference>
<evidence type="ECO:0000256" key="1">
    <source>
        <dbReference type="SAM" id="MobiDB-lite"/>
    </source>
</evidence>
<dbReference type="InterPro" id="IPR017850">
    <property type="entry name" value="Alkaline_phosphatase_core_sf"/>
</dbReference>
<evidence type="ECO:0000259" key="2">
    <source>
        <dbReference type="Pfam" id="PF04151"/>
    </source>
</evidence>
<dbReference type="EMBL" id="CAMXCT010000001">
    <property type="protein sequence ID" value="CAI3971781.1"/>
    <property type="molecule type" value="Genomic_DNA"/>
</dbReference>
<dbReference type="Gene3D" id="2.60.120.380">
    <property type="match status" value="2"/>
</dbReference>
<keyword evidence="5" id="KW-1185">Reference proteome</keyword>
<feature type="compositionally biased region" description="Basic and acidic residues" evidence="1">
    <location>
        <begin position="1277"/>
        <end position="1395"/>
    </location>
</feature>
<organism evidence="3">
    <name type="scientific">Cladocopium goreaui</name>
    <dbReference type="NCBI Taxonomy" id="2562237"/>
    <lineage>
        <taxon>Eukaryota</taxon>
        <taxon>Sar</taxon>
        <taxon>Alveolata</taxon>
        <taxon>Dinophyceae</taxon>
        <taxon>Suessiales</taxon>
        <taxon>Symbiodiniaceae</taxon>
        <taxon>Cladocopium</taxon>
    </lineage>
</organism>
<reference evidence="3" key="1">
    <citation type="submission" date="2022-10" db="EMBL/GenBank/DDBJ databases">
        <authorList>
            <person name="Chen Y."/>
            <person name="Dougan E. K."/>
            <person name="Chan C."/>
            <person name="Rhodes N."/>
            <person name="Thang M."/>
        </authorList>
    </citation>
    <scope>NUCLEOTIDE SEQUENCE</scope>
</reference>
<feature type="domain" description="Peptidase C-terminal archaeal/bacterial" evidence="2">
    <location>
        <begin position="854"/>
        <end position="923"/>
    </location>
</feature>
<dbReference type="Pfam" id="PF04151">
    <property type="entry name" value="PPC"/>
    <property type="match status" value="1"/>
</dbReference>
<dbReference type="PANTHER" id="PTHR43737:SF1">
    <property type="entry name" value="DUF1501 DOMAIN-CONTAINING PROTEIN"/>
    <property type="match status" value="1"/>
</dbReference>
<dbReference type="Gene3D" id="2.60.40.10">
    <property type="entry name" value="Immunoglobulins"/>
    <property type="match status" value="1"/>
</dbReference>
<dbReference type="PANTHER" id="PTHR43737">
    <property type="entry name" value="BLL7424 PROTEIN"/>
    <property type="match status" value="1"/>
</dbReference>
<evidence type="ECO:0000313" key="5">
    <source>
        <dbReference type="Proteomes" id="UP001152797"/>
    </source>
</evidence>
<reference evidence="4 5" key="2">
    <citation type="submission" date="2024-05" db="EMBL/GenBank/DDBJ databases">
        <authorList>
            <person name="Chen Y."/>
            <person name="Shah S."/>
            <person name="Dougan E. K."/>
            <person name="Thang M."/>
            <person name="Chan C."/>
        </authorList>
    </citation>
    <scope>NUCLEOTIDE SEQUENCE [LARGE SCALE GENOMIC DNA]</scope>
</reference>
<dbReference type="InterPro" id="IPR007280">
    <property type="entry name" value="Peptidase_C_arc/bac"/>
</dbReference>
<dbReference type="InterPro" id="IPR013783">
    <property type="entry name" value="Ig-like_fold"/>
</dbReference>
<accession>A0A9P1FDC2</accession>
<dbReference type="Pfam" id="PF07394">
    <property type="entry name" value="DUF1501"/>
    <property type="match status" value="1"/>
</dbReference>
<dbReference type="PROSITE" id="PS51318">
    <property type="entry name" value="TAT"/>
    <property type="match status" value="1"/>
</dbReference>
<dbReference type="InterPro" id="IPR006311">
    <property type="entry name" value="TAT_signal"/>
</dbReference>
<gene>
    <name evidence="3" type="ORF">C1SCF055_LOCUS371</name>
</gene>
<evidence type="ECO:0000313" key="3">
    <source>
        <dbReference type="EMBL" id="CAI3971781.1"/>
    </source>
</evidence>